<sequence length="100" mass="11011">MWLVGVAAITGFLGDLTHSLRYGSDKFLGWAKFWTWKLCWSMPVYRIAGLLPGSMVVDPDQQPLISYGSDGFRAVGCGVQLMRSVDVECPHSILVFQTGA</sequence>
<evidence type="ECO:0000313" key="1">
    <source>
        <dbReference type="EMBL" id="MBA4670637.1"/>
    </source>
</evidence>
<dbReference type="AlphaFoldDB" id="A0A7C9AML9"/>
<reference evidence="1" key="2">
    <citation type="submission" date="2020-07" db="EMBL/GenBank/DDBJ databases">
        <authorList>
            <person name="Vera ALvarez R."/>
            <person name="Arias-Moreno D.M."/>
            <person name="Jimenez-Jacinto V."/>
            <person name="Jimenez-Bremont J.F."/>
            <person name="Swaminathan K."/>
            <person name="Moose S.P."/>
            <person name="Guerrero-Gonzalez M.L."/>
            <person name="Marino-Ramirez L."/>
            <person name="Landsman D."/>
            <person name="Rodriguez-Kessler M."/>
            <person name="Delgado-Sanchez P."/>
        </authorList>
    </citation>
    <scope>NUCLEOTIDE SEQUENCE</scope>
    <source>
        <tissue evidence="1">Cladode</tissue>
    </source>
</reference>
<dbReference type="EMBL" id="GISG01248189">
    <property type="protein sequence ID" value="MBA4670637.1"/>
    <property type="molecule type" value="Transcribed_RNA"/>
</dbReference>
<proteinExistence type="predicted"/>
<protein>
    <submittedName>
        <fullName evidence="1">Uncharacterized protein</fullName>
    </submittedName>
</protein>
<name>A0A7C9AML9_OPUST</name>
<reference evidence="1" key="1">
    <citation type="journal article" date="2013" name="J. Plant Res.">
        <title>Effect of fungi and light on seed germination of three Opuntia species from semiarid lands of central Mexico.</title>
        <authorList>
            <person name="Delgado-Sanchez P."/>
            <person name="Jimenez-Bremont J.F."/>
            <person name="Guerrero-Gonzalez Mde L."/>
            <person name="Flores J."/>
        </authorList>
    </citation>
    <scope>NUCLEOTIDE SEQUENCE</scope>
    <source>
        <tissue evidence="1">Cladode</tissue>
    </source>
</reference>
<accession>A0A7C9AML9</accession>
<organism evidence="1">
    <name type="scientific">Opuntia streptacantha</name>
    <name type="common">Prickly pear cactus</name>
    <name type="synonym">Opuntia cardona</name>
    <dbReference type="NCBI Taxonomy" id="393608"/>
    <lineage>
        <taxon>Eukaryota</taxon>
        <taxon>Viridiplantae</taxon>
        <taxon>Streptophyta</taxon>
        <taxon>Embryophyta</taxon>
        <taxon>Tracheophyta</taxon>
        <taxon>Spermatophyta</taxon>
        <taxon>Magnoliopsida</taxon>
        <taxon>eudicotyledons</taxon>
        <taxon>Gunneridae</taxon>
        <taxon>Pentapetalae</taxon>
        <taxon>Caryophyllales</taxon>
        <taxon>Cactineae</taxon>
        <taxon>Cactaceae</taxon>
        <taxon>Opuntioideae</taxon>
        <taxon>Opuntia</taxon>
    </lineage>
</organism>